<protein>
    <submittedName>
        <fullName evidence="1">Uncharacterized protein</fullName>
    </submittedName>
</protein>
<proteinExistence type="predicted"/>
<dbReference type="EMBL" id="VBPA01000254">
    <property type="protein sequence ID" value="TMQ69908.1"/>
    <property type="molecule type" value="Genomic_DNA"/>
</dbReference>
<name>A0A538U209_UNCEI</name>
<sequence length="167" mass="17884">MSGESTRSSAASAAAFERAFGDRARCNRCDASVADYRVLAVFLHDMVAVRAYCPECYTHAVEGEYHARGDGLILDYPGFAARFGAAGPAPPPCTPVDRALRTLIREPALRSIAPPSEALARRARQTPYRFQLEMEEGAATLALMPDGAVSALDGAPRACARVRELLG</sequence>
<gene>
    <name evidence="1" type="ORF">E6K80_10165</name>
</gene>
<evidence type="ECO:0000313" key="2">
    <source>
        <dbReference type="Proteomes" id="UP000319836"/>
    </source>
</evidence>
<reference evidence="1 2" key="1">
    <citation type="journal article" date="2019" name="Nat. Microbiol.">
        <title>Mediterranean grassland soil C-N compound turnover is dependent on rainfall and depth, and is mediated by genomically divergent microorganisms.</title>
        <authorList>
            <person name="Diamond S."/>
            <person name="Andeer P.F."/>
            <person name="Li Z."/>
            <person name="Crits-Christoph A."/>
            <person name="Burstein D."/>
            <person name="Anantharaman K."/>
            <person name="Lane K.R."/>
            <person name="Thomas B.C."/>
            <person name="Pan C."/>
            <person name="Northen T.R."/>
            <person name="Banfield J.F."/>
        </authorList>
    </citation>
    <scope>NUCLEOTIDE SEQUENCE [LARGE SCALE GENOMIC DNA]</scope>
    <source>
        <strain evidence="1">WS_10</strain>
    </source>
</reference>
<accession>A0A538U209</accession>
<evidence type="ECO:0000313" key="1">
    <source>
        <dbReference type="EMBL" id="TMQ69908.1"/>
    </source>
</evidence>
<organism evidence="1 2">
    <name type="scientific">Eiseniibacteriota bacterium</name>
    <dbReference type="NCBI Taxonomy" id="2212470"/>
    <lineage>
        <taxon>Bacteria</taxon>
        <taxon>Candidatus Eiseniibacteriota</taxon>
    </lineage>
</organism>
<dbReference type="Proteomes" id="UP000319836">
    <property type="component" value="Unassembled WGS sequence"/>
</dbReference>
<dbReference type="AlphaFoldDB" id="A0A538U209"/>
<comment type="caution">
    <text evidence="1">The sequence shown here is derived from an EMBL/GenBank/DDBJ whole genome shotgun (WGS) entry which is preliminary data.</text>
</comment>